<sequence length="70" mass="7547">MTTTVAGFVVQDPTSSESKVYAAFAYRDGANYRFTTASGGEGLWLSHRMRSQQNKTVTSAVSSCSRCDTA</sequence>
<proteinExistence type="predicted"/>
<reference evidence="1 2" key="1">
    <citation type="submission" date="2022-07" db="EMBL/GenBank/DDBJ databases">
        <title>Degradation activity of malathion, p-nitrophenol and potential low-temperature adaptation strategy of Rhodococcus sp. FXJ9.536.</title>
        <authorList>
            <person name="Huang J."/>
            <person name="Huang Y."/>
        </authorList>
    </citation>
    <scope>NUCLEOTIDE SEQUENCE [LARGE SCALE GENOMIC DNA]</scope>
    <source>
        <strain evidence="1 2">FXJ9.536</strain>
    </source>
</reference>
<protein>
    <submittedName>
        <fullName evidence="1">Uncharacterized protein</fullName>
    </submittedName>
</protein>
<dbReference type="EMBL" id="JANFQF010000040">
    <property type="protein sequence ID" value="MCQ4122780.1"/>
    <property type="molecule type" value="Genomic_DNA"/>
</dbReference>
<comment type="caution">
    <text evidence="1">The sequence shown here is derived from an EMBL/GenBank/DDBJ whole genome shotgun (WGS) entry which is preliminary data.</text>
</comment>
<keyword evidence="2" id="KW-1185">Reference proteome</keyword>
<name>A0ABT1QKG5_9NOCA</name>
<evidence type="ECO:0000313" key="2">
    <source>
        <dbReference type="Proteomes" id="UP001524501"/>
    </source>
</evidence>
<evidence type="ECO:0000313" key="1">
    <source>
        <dbReference type="EMBL" id="MCQ4122780.1"/>
    </source>
</evidence>
<organism evidence="1 2">
    <name type="scientific">Rhodococcus tibetensis</name>
    <dbReference type="NCBI Taxonomy" id="2965064"/>
    <lineage>
        <taxon>Bacteria</taxon>
        <taxon>Bacillati</taxon>
        <taxon>Actinomycetota</taxon>
        <taxon>Actinomycetes</taxon>
        <taxon>Mycobacteriales</taxon>
        <taxon>Nocardiaceae</taxon>
        <taxon>Rhodococcus</taxon>
    </lineage>
</organism>
<accession>A0ABT1QKG5</accession>
<dbReference type="RefSeq" id="WP_255974710.1">
    <property type="nucleotide sequence ID" value="NZ_JANFQF010000040.1"/>
</dbReference>
<dbReference type="Proteomes" id="UP001524501">
    <property type="component" value="Unassembled WGS sequence"/>
</dbReference>
<gene>
    <name evidence="1" type="ORF">NOF53_27130</name>
</gene>